<organism evidence="1 2">
    <name type="scientific">Artemisia annua</name>
    <name type="common">Sweet wormwood</name>
    <dbReference type="NCBI Taxonomy" id="35608"/>
    <lineage>
        <taxon>Eukaryota</taxon>
        <taxon>Viridiplantae</taxon>
        <taxon>Streptophyta</taxon>
        <taxon>Embryophyta</taxon>
        <taxon>Tracheophyta</taxon>
        <taxon>Spermatophyta</taxon>
        <taxon>Magnoliopsida</taxon>
        <taxon>eudicotyledons</taxon>
        <taxon>Gunneridae</taxon>
        <taxon>Pentapetalae</taxon>
        <taxon>asterids</taxon>
        <taxon>campanulids</taxon>
        <taxon>Asterales</taxon>
        <taxon>Asteraceae</taxon>
        <taxon>Asteroideae</taxon>
        <taxon>Anthemideae</taxon>
        <taxon>Artemisiinae</taxon>
        <taxon>Artemisia</taxon>
    </lineage>
</organism>
<dbReference type="Proteomes" id="UP000245207">
    <property type="component" value="Unassembled WGS sequence"/>
</dbReference>
<name>A0A2U1L048_ARTAN</name>
<accession>A0A2U1L048</accession>
<dbReference type="EMBL" id="PKPP01012472">
    <property type="protein sequence ID" value="PWA42334.1"/>
    <property type="molecule type" value="Genomic_DNA"/>
</dbReference>
<dbReference type="STRING" id="35608.A0A2U1L048"/>
<evidence type="ECO:0000313" key="2">
    <source>
        <dbReference type="Proteomes" id="UP000245207"/>
    </source>
</evidence>
<proteinExistence type="predicted"/>
<comment type="caution">
    <text evidence="1">The sequence shown here is derived from an EMBL/GenBank/DDBJ whole genome shotgun (WGS) entry which is preliminary data.</text>
</comment>
<dbReference type="OrthoDB" id="17458at2759"/>
<gene>
    <name evidence="1" type="ORF">CTI12_AA547270</name>
</gene>
<dbReference type="AlphaFoldDB" id="A0A2U1L048"/>
<keyword evidence="2" id="KW-1185">Reference proteome</keyword>
<reference evidence="1 2" key="1">
    <citation type="journal article" date="2018" name="Mol. Plant">
        <title>The genome of Artemisia annua provides insight into the evolution of Asteraceae family and artemisinin biosynthesis.</title>
        <authorList>
            <person name="Shen Q."/>
            <person name="Zhang L."/>
            <person name="Liao Z."/>
            <person name="Wang S."/>
            <person name="Yan T."/>
            <person name="Shi P."/>
            <person name="Liu M."/>
            <person name="Fu X."/>
            <person name="Pan Q."/>
            <person name="Wang Y."/>
            <person name="Lv Z."/>
            <person name="Lu X."/>
            <person name="Zhang F."/>
            <person name="Jiang W."/>
            <person name="Ma Y."/>
            <person name="Chen M."/>
            <person name="Hao X."/>
            <person name="Li L."/>
            <person name="Tang Y."/>
            <person name="Lv G."/>
            <person name="Zhou Y."/>
            <person name="Sun X."/>
            <person name="Brodelius P.E."/>
            <person name="Rose J.K.C."/>
            <person name="Tang K."/>
        </authorList>
    </citation>
    <scope>NUCLEOTIDE SEQUENCE [LARGE SCALE GENOMIC DNA]</scope>
    <source>
        <strain evidence="2">cv. Huhao1</strain>
        <tissue evidence="1">Leaf</tissue>
    </source>
</reference>
<sequence length="95" mass="10188">MIVIIDSQAGDGPSETDLDISPNTVSLQNLEHTYGHLALLHDSIYSLIMGDHCVGQGSAFLDINSGVNMTVMPLKRPFTQALPIKASTQAPPEKI</sequence>
<evidence type="ECO:0000313" key="1">
    <source>
        <dbReference type="EMBL" id="PWA42334.1"/>
    </source>
</evidence>
<protein>
    <submittedName>
        <fullName evidence="1">Uncharacterized protein</fullName>
    </submittedName>
</protein>